<reference evidence="2" key="1">
    <citation type="submission" date="2014-09" db="EMBL/GenBank/DDBJ databases">
        <authorList>
            <person name="Magalhaes I.L.F."/>
            <person name="Oliveira U."/>
            <person name="Santos F.R."/>
            <person name="Vidigal T.H.D.A."/>
            <person name="Brescovit A.D."/>
            <person name="Santos A.J."/>
        </authorList>
    </citation>
    <scope>NUCLEOTIDE SEQUENCE</scope>
    <source>
        <tissue evidence="2">Shoot tissue taken approximately 20 cm above the soil surface</tissue>
    </source>
</reference>
<evidence type="ECO:0000313" key="2">
    <source>
        <dbReference type="EMBL" id="JAD15613.1"/>
    </source>
</evidence>
<accession>A0A0A8XSA2</accession>
<feature type="compositionally biased region" description="Low complexity" evidence="1">
    <location>
        <begin position="99"/>
        <end position="108"/>
    </location>
</feature>
<feature type="region of interest" description="Disordered" evidence="1">
    <location>
        <begin position="36"/>
        <end position="108"/>
    </location>
</feature>
<dbReference type="EMBL" id="GBRH01282282">
    <property type="protein sequence ID" value="JAD15613.1"/>
    <property type="molecule type" value="Transcribed_RNA"/>
</dbReference>
<reference evidence="2" key="2">
    <citation type="journal article" date="2015" name="Data Brief">
        <title>Shoot transcriptome of the giant reed, Arundo donax.</title>
        <authorList>
            <person name="Barrero R.A."/>
            <person name="Guerrero F.D."/>
            <person name="Moolhuijzen P."/>
            <person name="Goolsby J.A."/>
            <person name="Tidwell J."/>
            <person name="Bellgard S.E."/>
            <person name="Bellgard M.I."/>
        </authorList>
    </citation>
    <scope>NUCLEOTIDE SEQUENCE</scope>
    <source>
        <tissue evidence="2">Shoot tissue taken approximately 20 cm above the soil surface</tissue>
    </source>
</reference>
<proteinExistence type="predicted"/>
<protein>
    <submittedName>
        <fullName evidence="2">Uncharacterized protein</fullName>
    </submittedName>
</protein>
<name>A0A0A8XSA2_ARUDO</name>
<organism evidence="2">
    <name type="scientific">Arundo donax</name>
    <name type="common">Giant reed</name>
    <name type="synonym">Donax arundinaceus</name>
    <dbReference type="NCBI Taxonomy" id="35708"/>
    <lineage>
        <taxon>Eukaryota</taxon>
        <taxon>Viridiplantae</taxon>
        <taxon>Streptophyta</taxon>
        <taxon>Embryophyta</taxon>
        <taxon>Tracheophyta</taxon>
        <taxon>Spermatophyta</taxon>
        <taxon>Magnoliopsida</taxon>
        <taxon>Liliopsida</taxon>
        <taxon>Poales</taxon>
        <taxon>Poaceae</taxon>
        <taxon>PACMAD clade</taxon>
        <taxon>Arundinoideae</taxon>
        <taxon>Arundineae</taxon>
        <taxon>Arundo</taxon>
    </lineage>
</organism>
<feature type="compositionally biased region" description="Basic residues" evidence="1">
    <location>
        <begin position="73"/>
        <end position="82"/>
    </location>
</feature>
<dbReference type="AlphaFoldDB" id="A0A0A8XSA2"/>
<evidence type="ECO:0000256" key="1">
    <source>
        <dbReference type="SAM" id="MobiDB-lite"/>
    </source>
</evidence>
<feature type="compositionally biased region" description="Polar residues" evidence="1">
    <location>
        <begin position="55"/>
        <end position="70"/>
    </location>
</feature>
<sequence length="168" mass="17622">MVAQEMKRTWHGTWSSLAMGMTWEASVTSVTTAETRGAAAAMSGPRRCAERRSASQRSTNGSSPGNSEASNGRRGKSTRRMRGNAAKRPEKWSASAADTVGRTVTTETSTPWLESAAMTRKKGSRCPMPALGMNMRCGAPAPPSSPGFWVAGWAIGGRLTGSAAVIGS</sequence>